<feature type="domain" description="Leucine-rich repeat-containing N-terminal plant-type" evidence="13">
    <location>
        <begin position="18"/>
        <end position="59"/>
    </location>
</feature>
<accession>A0A6P4CG41</accession>
<dbReference type="GO" id="GO:0005886">
    <property type="term" value="C:plasma membrane"/>
    <property type="evidence" value="ECO:0007669"/>
    <property type="project" value="UniProtKB-SubCell"/>
</dbReference>
<dbReference type="FunFam" id="3.80.10.10:FF:000095">
    <property type="entry name" value="LRR receptor-like serine/threonine-protein kinase GSO1"/>
    <property type="match status" value="1"/>
</dbReference>
<keyword evidence="11" id="KW-0325">Glycoprotein</keyword>
<sequence>MKIQPILLLLVISMVSCDDERSLLLQFKNSLTFDPDYSTKLKTWNQSIECCDWSGVTCNDEAHVIALDLIEENIQGALDNSSSLFSLQHLQSLNLASNDFNSSIPSKFNKLQTLTYLNLSGAGFVGQVPTEISQLTRLVTLDLSFYGISLDSPLEVQDFGKLVQNLTNIRKLYLDGVSISGEGHEWYNALLLLPSLEELSMSDCGLMGTFPPEIFQITTLSYIDISVNQDLHGSFLDFPLNGSLHTIIVGHTKFSGTLPLSMGNMVNLSILYLYNCHFSGTLPISFSKLTELKEMDLSNNNFVGPISSSALFEGMQSLSSIDLSYNSISGTIPSSLFMIPSLQYVDLSNNQFSKLEEFIDVFTSKLEYLDLSCNNLSGSIPPPIFQLRGLASLNLSNNKLSGPIPPSIIQHSGLNELDLSSNKFSGAMQIDALVQLKNLNDLDLSFNKIDDVNFTDVALSTFPQLRSLNLASCNLKTFPGFLRYQSGLNELDLSYNQIQGTVPNWIWRLDSLGYLDVSHNFLTNFEGPLQNLTQNLDTIFLQFNQLQGPFPGFLHYAAVVDYSSNNFSSVIPVDIGHYMSNTLYLSLANNSFHGSIPHSLCSASKLQVLDLSHNKISGKVPHCLMNLGETLGVLNLGNNELTGHIPDTFPSSCALHTVVLNENRLAGPLPKSLAHCTALEVLDVGRNQIVGAFPCFLSHISKLLVLVLRNNKFHGPMGCPKDNGLWNMIQIVDAAFNNFSGELPVKWFRGWKKMISNDDGANSELSNIQFGRDNSDPIYYQDSVTVISKGQEMELVKILTIFTSIDFSYNQFEGPIPIELMKFKALFLLNLSHNAFSGQIPSSIENLNQLESLDLSMNSLEGEIPTELANLNFLSYLNLSFNHLTGKIPTGTQLQSFEASSFEGNNGLYGPPLTKSPNHGMHALPPPEMPPCGSLACEVHWNLVSAEMGLVFGLGIIFGPLLFWKKWRVHYCQFLDKILCQIFPQLTHNFERRGGQNYKVLVWRRC</sequence>
<feature type="chain" id="PRO_5028340649" evidence="12">
    <location>
        <begin position="18"/>
        <end position="1006"/>
    </location>
</feature>
<dbReference type="InterPro" id="IPR046956">
    <property type="entry name" value="RLP23-like"/>
</dbReference>
<comment type="subcellular location">
    <subcellularLocation>
        <location evidence="1">Cell membrane</location>
        <topology evidence="1">Single-pass type I membrane protein</topology>
    </subcellularLocation>
</comment>
<keyword evidence="5" id="KW-0812">Transmembrane</keyword>
<keyword evidence="6 12" id="KW-0732">Signal</keyword>
<evidence type="ECO:0000256" key="3">
    <source>
        <dbReference type="ARBA" id="ARBA00022475"/>
    </source>
</evidence>
<keyword evidence="8" id="KW-1133">Transmembrane helix</keyword>
<proteinExistence type="inferred from homology"/>
<keyword evidence="3" id="KW-1003">Cell membrane</keyword>
<dbReference type="PROSITE" id="PS51257">
    <property type="entry name" value="PROKAR_LIPOPROTEIN"/>
    <property type="match status" value="1"/>
</dbReference>
<evidence type="ECO:0000256" key="11">
    <source>
        <dbReference type="ARBA" id="ARBA00023180"/>
    </source>
</evidence>
<evidence type="ECO:0000256" key="12">
    <source>
        <dbReference type="SAM" id="SignalP"/>
    </source>
</evidence>
<dbReference type="KEGG" id="adu:107475324"/>
<dbReference type="SMART" id="SM00365">
    <property type="entry name" value="LRR_SD22"/>
    <property type="match status" value="5"/>
</dbReference>
<dbReference type="SUPFAM" id="SSF52047">
    <property type="entry name" value="RNI-like"/>
    <property type="match status" value="2"/>
</dbReference>
<keyword evidence="4" id="KW-0433">Leucine-rich repeat</keyword>
<evidence type="ECO:0000256" key="1">
    <source>
        <dbReference type="ARBA" id="ARBA00004251"/>
    </source>
</evidence>
<evidence type="ECO:0000256" key="2">
    <source>
        <dbReference type="ARBA" id="ARBA00009592"/>
    </source>
</evidence>
<dbReference type="Pfam" id="PF23598">
    <property type="entry name" value="LRR_14"/>
    <property type="match status" value="1"/>
</dbReference>
<feature type="signal peptide" evidence="12">
    <location>
        <begin position="1"/>
        <end position="17"/>
    </location>
</feature>
<reference evidence="15" key="1">
    <citation type="journal article" date="2016" name="Nat. Genet.">
        <title>The genome sequences of Arachis duranensis and Arachis ipaensis, the diploid ancestors of cultivated peanut.</title>
        <authorList>
            <person name="Bertioli D.J."/>
            <person name="Cannon S.B."/>
            <person name="Froenicke L."/>
            <person name="Huang G."/>
            <person name="Farmer A.D."/>
            <person name="Cannon E.K."/>
            <person name="Liu X."/>
            <person name="Gao D."/>
            <person name="Clevenger J."/>
            <person name="Dash S."/>
            <person name="Ren L."/>
            <person name="Moretzsohn M.C."/>
            <person name="Shirasawa K."/>
            <person name="Huang W."/>
            <person name="Vidigal B."/>
            <person name="Abernathy B."/>
            <person name="Chu Y."/>
            <person name="Niederhuth C.E."/>
            <person name="Umale P."/>
            <person name="Araujo A.C."/>
            <person name="Kozik A."/>
            <person name="Kim K.D."/>
            <person name="Burow M.D."/>
            <person name="Varshney R.K."/>
            <person name="Wang X."/>
            <person name="Zhang X."/>
            <person name="Barkley N."/>
            <person name="Guimaraes P.M."/>
            <person name="Isobe S."/>
            <person name="Guo B."/>
            <person name="Liao B."/>
            <person name="Stalker H.T."/>
            <person name="Schmitz R.J."/>
            <person name="Scheffler B.E."/>
            <person name="Leal-Bertioli S.C."/>
            <person name="Xun X."/>
            <person name="Jackson S.A."/>
            <person name="Michelmore R."/>
            <person name="Ozias-Akins P."/>
        </authorList>
    </citation>
    <scope>NUCLEOTIDE SEQUENCE [LARGE SCALE GENOMIC DNA]</scope>
    <source>
        <strain evidence="15">cv. V14167</strain>
    </source>
</reference>
<evidence type="ECO:0000256" key="4">
    <source>
        <dbReference type="ARBA" id="ARBA00022614"/>
    </source>
</evidence>
<comment type="similarity">
    <text evidence="2">Belongs to the RLP family.</text>
</comment>
<dbReference type="Pfam" id="PF08263">
    <property type="entry name" value="LRRNT_2"/>
    <property type="match status" value="1"/>
</dbReference>
<dbReference type="SUPFAM" id="SSF52058">
    <property type="entry name" value="L domain-like"/>
    <property type="match status" value="1"/>
</dbReference>
<reference evidence="16" key="2">
    <citation type="submission" date="2025-08" db="UniProtKB">
        <authorList>
            <consortium name="RefSeq"/>
        </authorList>
    </citation>
    <scope>IDENTIFICATION</scope>
    <source>
        <tissue evidence="16">Whole plant</tissue>
    </source>
</reference>
<evidence type="ECO:0000313" key="15">
    <source>
        <dbReference type="Proteomes" id="UP000515211"/>
    </source>
</evidence>
<keyword evidence="9" id="KW-0472">Membrane</keyword>
<keyword evidence="10" id="KW-0675">Receptor</keyword>
<dbReference type="InterPro" id="IPR032675">
    <property type="entry name" value="LRR_dom_sf"/>
</dbReference>
<name>A0A6P4CG41_ARADU</name>
<evidence type="ECO:0000256" key="10">
    <source>
        <dbReference type="ARBA" id="ARBA00023170"/>
    </source>
</evidence>
<evidence type="ECO:0000256" key="6">
    <source>
        <dbReference type="ARBA" id="ARBA00022729"/>
    </source>
</evidence>
<dbReference type="FunFam" id="3.80.10.10:FF:000213">
    <property type="entry name" value="Tyrosine-sulfated glycopeptide receptor 1"/>
    <property type="match status" value="2"/>
</dbReference>
<dbReference type="InterPro" id="IPR001611">
    <property type="entry name" value="Leu-rich_rpt"/>
</dbReference>
<evidence type="ECO:0000259" key="13">
    <source>
        <dbReference type="Pfam" id="PF08263"/>
    </source>
</evidence>
<dbReference type="PRINTS" id="PR00019">
    <property type="entry name" value="LEURICHRPT"/>
</dbReference>
<evidence type="ECO:0000256" key="9">
    <source>
        <dbReference type="ARBA" id="ARBA00023136"/>
    </source>
</evidence>
<dbReference type="PANTHER" id="PTHR48061:SF49">
    <property type="entry name" value="DISEASE RESISTANCE FAMILY PROTEIN_LRR PROTEIN"/>
    <property type="match status" value="1"/>
</dbReference>
<evidence type="ECO:0000256" key="5">
    <source>
        <dbReference type="ARBA" id="ARBA00022692"/>
    </source>
</evidence>
<organism evidence="15 16">
    <name type="scientific">Arachis duranensis</name>
    <name type="common">Wild peanut</name>
    <dbReference type="NCBI Taxonomy" id="130453"/>
    <lineage>
        <taxon>Eukaryota</taxon>
        <taxon>Viridiplantae</taxon>
        <taxon>Streptophyta</taxon>
        <taxon>Embryophyta</taxon>
        <taxon>Tracheophyta</taxon>
        <taxon>Spermatophyta</taxon>
        <taxon>Magnoliopsida</taxon>
        <taxon>eudicotyledons</taxon>
        <taxon>Gunneridae</taxon>
        <taxon>Pentapetalae</taxon>
        <taxon>rosids</taxon>
        <taxon>fabids</taxon>
        <taxon>Fabales</taxon>
        <taxon>Fabaceae</taxon>
        <taxon>Papilionoideae</taxon>
        <taxon>50 kb inversion clade</taxon>
        <taxon>dalbergioids sensu lato</taxon>
        <taxon>Dalbergieae</taxon>
        <taxon>Pterocarpus clade</taxon>
        <taxon>Arachis</taxon>
    </lineage>
</organism>
<keyword evidence="15" id="KW-1185">Reference proteome</keyword>
<dbReference type="InterPro" id="IPR013210">
    <property type="entry name" value="LRR_N_plant-typ"/>
</dbReference>
<dbReference type="SMART" id="SM00369">
    <property type="entry name" value="LRR_TYP"/>
    <property type="match status" value="9"/>
</dbReference>
<evidence type="ECO:0000256" key="7">
    <source>
        <dbReference type="ARBA" id="ARBA00022737"/>
    </source>
</evidence>
<dbReference type="PROSITE" id="PS51450">
    <property type="entry name" value="LRR"/>
    <property type="match status" value="2"/>
</dbReference>
<dbReference type="InterPro" id="IPR055414">
    <property type="entry name" value="LRR_R13L4/SHOC2-like"/>
</dbReference>
<dbReference type="GeneID" id="107475324"/>
<dbReference type="PANTHER" id="PTHR48061">
    <property type="entry name" value="LEUCINE-RICH REPEAT RECEPTOR PROTEIN KINASE EMS1-LIKE-RELATED"/>
    <property type="match status" value="1"/>
</dbReference>
<evidence type="ECO:0000256" key="8">
    <source>
        <dbReference type="ARBA" id="ARBA00022989"/>
    </source>
</evidence>
<protein>
    <submittedName>
        <fullName evidence="16">Receptor-like protein 7 isoform X1</fullName>
    </submittedName>
</protein>
<dbReference type="Gene3D" id="3.80.10.10">
    <property type="entry name" value="Ribonuclease Inhibitor"/>
    <property type="match status" value="4"/>
</dbReference>
<dbReference type="RefSeq" id="XP_015950436.2">
    <property type="nucleotide sequence ID" value="XM_016094950.3"/>
</dbReference>
<dbReference type="AlphaFoldDB" id="A0A6P4CG41"/>
<keyword evidence="7" id="KW-0677">Repeat</keyword>
<evidence type="ECO:0000259" key="14">
    <source>
        <dbReference type="Pfam" id="PF23598"/>
    </source>
</evidence>
<dbReference type="InterPro" id="IPR003591">
    <property type="entry name" value="Leu-rich_rpt_typical-subtyp"/>
</dbReference>
<dbReference type="Pfam" id="PF00560">
    <property type="entry name" value="LRR_1"/>
    <property type="match status" value="9"/>
</dbReference>
<evidence type="ECO:0000313" key="16">
    <source>
        <dbReference type="RefSeq" id="XP_015950436.2"/>
    </source>
</evidence>
<dbReference type="Proteomes" id="UP000515211">
    <property type="component" value="Chromosome 2"/>
</dbReference>
<feature type="domain" description="Disease resistance R13L4/SHOC-2-like LRR" evidence="14">
    <location>
        <begin position="339"/>
        <end position="519"/>
    </location>
</feature>
<gene>
    <name evidence="16" type="primary">LOC107475324</name>
</gene>